<dbReference type="OrthoDB" id="9786100at2"/>
<dbReference type="RefSeq" id="WP_072935623.1">
    <property type="nucleotide sequence ID" value="NZ_FQUG01000005.1"/>
</dbReference>
<sequence length="263" mass="31203">MTEMTIEEIKQEETKLLVWFAEYCDKNNLKYSLAYGTFLGAVRHHGFIPWDDDVDVMMPREDYNQFLKCFSEIDSGWVRLVHPTTDRQYPYPFIKLVSKRTYLEEKRLKPEYQVDGMGIWVDIFPVDYVHSKKDFLRIVSDCKLLGNMIYQRTPKHWIKRVTQPLWESVLSAVRPNVPALVERIDKEAQADSSDKMGISICGEGLKEIFSASVWNELEEYSFEGYRLKGLKCYDMYLSQLYGDYMQLPPEDERPTHNFEAWWR</sequence>
<dbReference type="PANTHER" id="PTHR43404:SF2">
    <property type="entry name" value="LIPOPOLYSACCHARIDE CHOLINEPHOSPHOTRANSFERASE LICD"/>
    <property type="match status" value="1"/>
</dbReference>
<protein>
    <submittedName>
        <fullName evidence="2">Lipopolysaccharide cholinephosphotransferase</fullName>
    </submittedName>
</protein>
<name>A0A1M4XLL7_9FIRM</name>
<reference evidence="2 3" key="1">
    <citation type="submission" date="2016-11" db="EMBL/GenBank/DDBJ databases">
        <authorList>
            <person name="Jaros S."/>
            <person name="Januszkiewicz K."/>
            <person name="Wedrychowicz H."/>
        </authorList>
    </citation>
    <scope>NUCLEOTIDE SEQUENCE [LARGE SCALE GENOMIC DNA]</scope>
    <source>
        <strain evidence="2 3">DSM 10502</strain>
    </source>
</reference>
<dbReference type="AlphaFoldDB" id="A0A1M4XLL7"/>
<evidence type="ECO:0000313" key="3">
    <source>
        <dbReference type="Proteomes" id="UP000184404"/>
    </source>
</evidence>
<accession>A0A1M4XLL7</accession>
<evidence type="ECO:0000313" key="2">
    <source>
        <dbReference type="EMBL" id="SHE94350.1"/>
    </source>
</evidence>
<dbReference type="GO" id="GO:0009100">
    <property type="term" value="P:glycoprotein metabolic process"/>
    <property type="evidence" value="ECO:0007669"/>
    <property type="project" value="UniProtKB-ARBA"/>
</dbReference>
<proteinExistence type="predicted"/>
<dbReference type="GO" id="GO:0016740">
    <property type="term" value="F:transferase activity"/>
    <property type="evidence" value="ECO:0007669"/>
    <property type="project" value="UniProtKB-KW"/>
</dbReference>
<keyword evidence="3" id="KW-1185">Reference proteome</keyword>
<organism evidence="2 3">
    <name type="scientific">Schwartzia succinivorans DSM 10502</name>
    <dbReference type="NCBI Taxonomy" id="1123243"/>
    <lineage>
        <taxon>Bacteria</taxon>
        <taxon>Bacillati</taxon>
        <taxon>Bacillota</taxon>
        <taxon>Negativicutes</taxon>
        <taxon>Selenomonadales</taxon>
        <taxon>Selenomonadaceae</taxon>
        <taxon>Schwartzia</taxon>
    </lineage>
</organism>
<dbReference type="InterPro" id="IPR052942">
    <property type="entry name" value="LPS_cholinephosphotransferase"/>
</dbReference>
<feature type="domain" description="LicD/FKTN/FKRP nucleotidyltransferase" evidence="1">
    <location>
        <begin position="24"/>
        <end position="242"/>
    </location>
</feature>
<dbReference type="InterPro" id="IPR007074">
    <property type="entry name" value="LicD/FKTN/FKRP_NTP_transf"/>
</dbReference>
<gene>
    <name evidence="2" type="ORF">SAMN02745190_01529</name>
</gene>
<dbReference type="Proteomes" id="UP000184404">
    <property type="component" value="Unassembled WGS sequence"/>
</dbReference>
<dbReference type="EMBL" id="FQUG01000005">
    <property type="protein sequence ID" value="SHE94350.1"/>
    <property type="molecule type" value="Genomic_DNA"/>
</dbReference>
<dbReference type="Pfam" id="PF04991">
    <property type="entry name" value="LicD"/>
    <property type="match status" value="1"/>
</dbReference>
<keyword evidence="2" id="KW-0808">Transferase</keyword>
<evidence type="ECO:0000259" key="1">
    <source>
        <dbReference type="Pfam" id="PF04991"/>
    </source>
</evidence>
<dbReference type="STRING" id="1123243.SAMN02745190_01529"/>
<dbReference type="PANTHER" id="PTHR43404">
    <property type="entry name" value="LIPOPOLYSACCHARIDE CHOLINEPHOSPHOTRANSFERASE LICD"/>
    <property type="match status" value="1"/>
</dbReference>